<organism evidence="4 5">
    <name type="scientific">Draconibacterium halophilum</name>
    <dbReference type="NCBI Taxonomy" id="2706887"/>
    <lineage>
        <taxon>Bacteria</taxon>
        <taxon>Pseudomonadati</taxon>
        <taxon>Bacteroidota</taxon>
        <taxon>Bacteroidia</taxon>
        <taxon>Marinilabiliales</taxon>
        <taxon>Prolixibacteraceae</taxon>
        <taxon>Draconibacterium</taxon>
    </lineage>
</organism>
<dbReference type="Gene3D" id="1.10.357.10">
    <property type="entry name" value="Tetracycline Repressor, domain 2"/>
    <property type="match status" value="1"/>
</dbReference>
<dbReference type="EMBL" id="CP048409">
    <property type="protein sequence ID" value="QIA07629.1"/>
    <property type="molecule type" value="Genomic_DNA"/>
</dbReference>
<gene>
    <name evidence="4" type="ORF">G0Q07_07770</name>
</gene>
<proteinExistence type="predicted"/>
<protein>
    <submittedName>
        <fullName evidence="4">TetR/AcrR family transcriptional regulator</fullName>
    </submittedName>
</protein>
<evidence type="ECO:0000259" key="3">
    <source>
        <dbReference type="PROSITE" id="PS50977"/>
    </source>
</evidence>
<dbReference type="InterPro" id="IPR009057">
    <property type="entry name" value="Homeodomain-like_sf"/>
</dbReference>
<dbReference type="AlphaFoldDB" id="A0A6C0RC02"/>
<dbReference type="Proteomes" id="UP000474630">
    <property type="component" value="Chromosome"/>
</dbReference>
<keyword evidence="5" id="KW-1185">Reference proteome</keyword>
<dbReference type="InterPro" id="IPR001647">
    <property type="entry name" value="HTH_TetR"/>
</dbReference>
<accession>A0A6C0RC02</accession>
<dbReference type="SUPFAM" id="SSF46689">
    <property type="entry name" value="Homeodomain-like"/>
    <property type="match status" value="1"/>
</dbReference>
<evidence type="ECO:0000256" key="1">
    <source>
        <dbReference type="ARBA" id="ARBA00023125"/>
    </source>
</evidence>
<reference evidence="4 5" key="1">
    <citation type="submission" date="2020-02" db="EMBL/GenBank/DDBJ databases">
        <title>Genome sequencing for Draconibacterium sp. strain M1.</title>
        <authorList>
            <person name="Park S.-J."/>
        </authorList>
    </citation>
    <scope>NUCLEOTIDE SEQUENCE [LARGE SCALE GENOMIC DNA]</scope>
    <source>
        <strain evidence="4 5">M1</strain>
    </source>
</reference>
<dbReference type="PANTHER" id="PTHR43479">
    <property type="entry name" value="ACREF/ENVCD OPERON REPRESSOR-RELATED"/>
    <property type="match status" value="1"/>
</dbReference>
<evidence type="ECO:0000313" key="4">
    <source>
        <dbReference type="EMBL" id="QIA07629.1"/>
    </source>
</evidence>
<feature type="DNA-binding region" description="H-T-H motif" evidence="2">
    <location>
        <begin position="34"/>
        <end position="53"/>
    </location>
</feature>
<evidence type="ECO:0000313" key="5">
    <source>
        <dbReference type="Proteomes" id="UP000474630"/>
    </source>
</evidence>
<dbReference type="GO" id="GO:0003677">
    <property type="term" value="F:DNA binding"/>
    <property type="evidence" value="ECO:0007669"/>
    <property type="project" value="UniProtKB-UniRule"/>
</dbReference>
<keyword evidence="1 2" id="KW-0238">DNA-binding</keyword>
<dbReference type="KEGG" id="drc:G0Q07_07770"/>
<feature type="domain" description="HTH tetR-type" evidence="3">
    <location>
        <begin position="11"/>
        <end position="71"/>
    </location>
</feature>
<dbReference type="InterPro" id="IPR050624">
    <property type="entry name" value="HTH-type_Tx_Regulator"/>
</dbReference>
<evidence type="ECO:0000256" key="2">
    <source>
        <dbReference type="PROSITE-ProRule" id="PRU00335"/>
    </source>
</evidence>
<dbReference type="PROSITE" id="PS50977">
    <property type="entry name" value="HTH_TETR_2"/>
    <property type="match status" value="1"/>
</dbReference>
<dbReference type="Pfam" id="PF00440">
    <property type="entry name" value="TetR_N"/>
    <property type="match status" value="1"/>
</dbReference>
<dbReference type="RefSeq" id="WP_163345550.1">
    <property type="nucleotide sequence ID" value="NZ_CP048409.1"/>
</dbReference>
<dbReference type="PANTHER" id="PTHR43479:SF11">
    <property type="entry name" value="ACREF_ENVCD OPERON REPRESSOR-RELATED"/>
    <property type="match status" value="1"/>
</dbReference>
<name>A0A6C0RC02_9BACT</name>
<sequence>MPKETFIKLKEEKKKQITDAFLREFAVKTYDEASISMVVKQLGIAKGSVYQYFNDKLDLFMYLVGESVAVKSRYTASLKREDYSDFWTYFSDLYVYGFQFDDENPLQSHFLHNLTQNLNSPSIKHLYNELLSQVVTGFEKMAEYEVQEGLFRSDIPVKTQGFFLYKIGISIQEQLEVTGVINPKESIKTQQPVYFGKKNDLMEVVADYIKLAKPAFDKN</sequence>